<dbReference type="RefSeq" id="WP_345079960.1">
    <property type="nucleotide sequence ID" value="NZ_BAABFA010000008.1"/>
</dbReference>
<gene>
    <name evidence="1" type="ORF">GCM10023093_11670</name>
</gene>
<organism evidence="1 2">
    <name type="scientific">Nemorincola caseinilytica</name>
    <dbReference type="NCBI Taxonomy" id="2054315"/>
    <lineage>
        <taxon>Bacteria</taxon>
        <taxon>Pseudomonadati</taxon>
        <taxon>Bacteroidota</taxon>
        <taxon>Chitinophagia</taxon>
        <taxon>Chitinophagales</taxon>
        <taxon>Chitinophagaceae</taxon>
        <taxon>Nemorincola</taxon>
    </lineage>
</organism>
<reference evidence="2" key="1">
    <citation type="journal article" date="2019" name="Int. J. Syst. Evol. Microbiol.">
        <title>The Global Catalogue of Microorganisms (GCM) 10K type strain sequencing project: providing services to taxonomists for standard genome sequencing and annotation.</title>
        <authorList>
            <consortium name="The Broad Institute Genomics Platform"/>
            <consortium name="The Broad Institute Genome Sequencing Center for Infectious Disease"/>
            <person name="Wu L."/>
            <person name="Ma J."/>
        </authorList>
    </citation>
    <scope>NUCLEOTIDE SEQUENCE [LARGE SCALE GENOMIC DNA]</scope>
    <source>
        <strain evidence="2">JCM 32105</strain>
    </source>
</reference>
<dbReference type="EMBL" id="BAABFA010000008">
    <property type="protein sequence ID" value="GAA4463372.1"/>
    <property type="molecule type" value="Genomic_DNA"/>
</dbReference>
<proteinExistence type="predicted"/>
<evidence type="ECO:0008006" key="3">
    <source>
        <dbReference type="Google" id="ProtNLM"/>
    </source>
</evidence>
<name>A0ABP8ND96_9BACT</name>
<dbReference type="Gene3D" id="3.90.1150.10">
    <property type="entry name" value="Aspartate Aminotransferase, domain 1"/>
    <property type="match status" value="1"/>
</dbReference>
<protein>
    <recommendedName>
        <fullName evidence="3">DegT/DnrJ/EryC1/StrS aminotransferase family protein</fullName>
    </recommendedName>
</protein>
<sequence>MKEIGGYIELEAGRNGTEYHKGAVALNTARNAFEYILRAGNYKKVYIPLYHCIALITSVRRLGMPYEFFKVGYDFRFEEFEVGPDEAILYINYYGVMDGYIEHLSRKYSTLIVDNAHAFYSMPLPGVPTFYSCRKFFGLPDGAYLYTDKLLPEPERDLSFERYRHLVGRIDQTATDHFAFYKGIERMLDEEPVKQMSNSTRQLLGSIDYEQARQRRAENYRYLQAALQPMNRLSLPADSEGMSYPLLATKALLDKLIKSKVYCGIYWPQLITEELKDTVEYDMSLNLISLPIDQRYDLAEMAEIIKRIHE</sequence>
<dbReference type="InterPro" id="IPR015424">
    <property type="entry name" value="PyrdxlP-dep_Trfase"/>
</dbReference>
<evidence type="ECO:0000313" key="1">
    <source>
        <dbReference type="EMBL" id="GAA4463372.1"/>
    </source>
</evidence>
<dbReference type="InterPro" id="IPR015422">
    <property type="entry name" value="PyrdxlP-dep_Trfase_small"/>
</dbReference>
<dbReference type="Proteomes" id="UP001500067">
    <property type="component" value="Unassembled WGS sequence"/>
</dbReference>
<comment type="caution">
    <text evidence="1">The sequence shown here is derived from an EMBL/GenBank/DDBJ whole genome shotgun (WGS) entry which is preliminary data.</text>
</comment>
<evidence type="ECO:0000313" key="2">
    <source>
        <dbReference type="Proteomes" id="UP001500067"/>
    </source>
</evidence>
<keyword evidence="2" id="KW-1185">Reference proteome</keyword>
<dbReference type="SUPFAM" id="SSF53383">
    <property type="entry name" value="PLP-dependent transferases"/>
    <property type="match status" value="1"/>
</dbReference>
<accession>A0ABP8ND96</accession>